<comment type="caution">
    <text evidence="1">The sequence shown here is derived from an EMBL/GenBank/DDBJ whole genome shotgun (WGS) entry which is preliminary data.</text>
</comment>
<gene>
    <name evidence="1" type="ORF">DS745_20990</name>
</gene>
<dbReference type="Proteomes" id="UP000290649">
    <property type="component" value="Unassembled WGS sequence"/>
</dbReference>
<protein>
    <submittedName>
        <fullName evidence="1">Uncharacterized protein</fullName>
    </submittedName>
</protein>
<dbReference type="AlphaFoldDB" id="A0A4Q0VP95"/>
<keyword evidence="2" id="KW-1185">Reference proteome</keyword>
<evidence type="ECO:0000313" key="2">
    <source>
        <dbReference type="Proteomes" id="UP000290649"/>
    </source>
</evidence>
<reference evidence="1 2" key="1">
    <citation type="journal article" date="2019" name="Int. J. Syst. Evol. Microbiol.">
        <title>Anaerobacillus alkaliphilus sp. nov., a novel alkaliphilic and moderately halophilic bacterium.</title>
        <authorList>
            <person name="Borsodi A.K."/>
            <person name="Aszalos J.M."/>
            <person name="Bihari P."/>
            <person name="Nagy I."/>
            <person name="Schumann P."/>
            <person name="Sproer C."/>
            <person name="Kovacs A.L."/>
            <person name="Boka K."/>
            <person name="Dobosy P."/>
            <person name="Ovari M."/>
            <person name="Szili-Kovacs T."/>
            <person name="Toth E."/>
        </authorList>
    </citation>
    <scope>NUCLEOTIDE SEQUENCE [LARGE SCALE GENOMIC DNA]</scope>
    <source>
        <strain evidence="1 2">B16-10</strain>
    </source>
</reference>
<proteinExistence type="predicted"/>
<dbReference type="EMBL" id="QOUX01000047">
    <property type="protein sequence ID" value="RXI96730.1"/>
    <property type="molecule type" value="Genomic_DNA"/>
</dbReference>
<dbReference type="OrthoDB" id="2448804at2"/>
<organism evidence="1 2">
    <name type="scientific">Anaerobacillus alkaliphilus</name>
    <dbReference type="NCBI Taxonomy" id="1548597"/>
    <lineage>
        <taxon>Bacteria</taxon>
        <taxon>Bacillati</taxon>
        <taxon>Bacillota</taxon>
        <taxon>Bacilli</taxon>
        <taxon>Bacillales</taxon>
        <taxon>Bacillaceae</taxon>
        <taxon>Anaerobacillus</taxon>
    </lineage>
</organism>
<evidence type="ECO:0000313" key="1">
    <source>
        <dbReference type="EMBL" id="RXI96730.1"/>
    </source>
</evidence>
<accession>A0A4Q0VP95</accession>
<sequence length="67" mass="7996">MALRELDEALHYNPDIFLIRKQRWFIRYPEKFTPTIDIEWQQEQLQKEKLAEADDCGTEGCKIPGTK</sequence>
<name>A0A4Q0VP95_9BACI</name>